<dbReference type="InterPro" id="IPR007577">
    <property type="entry name" value="GlycoTrfase_DXD_sugar-bd_CS"/>
</dbReference>
<dbReference type="STRING" id="62708.A0A420HCJ9"/>
<evidence type="ECO:0000256" key="5">
    <source>
        <dbReference type="ARBA" id="ARBA00022989"/>
    </source>
</evidence>
<feature type="transmembrane region" description="Helical" evidence="7">
    <location>
        <begin position="270"/>
        <end position="292"/>
    </location>
</feature>
<accession>A0A420HCJ9</accession>
<sequence length="318" mass="37193">MRCGTAIFIFINVAVILYLLHSCKTLISLLFEDGAADAIYSEEIALSYEGKLGNRTQIIPKIIHQTYVNESIPVQWIKSQQSCKNLHKDYKYMLWTDVESRKFIATEYAWFLSTFDAYPFAIQRADAIRYFVLAHYGGIYIDLDDGCNRRLDPLLYYPAWLRRTVPTGISNDVMGSMPKHPFFLKTIKSLKAYQRNWGMPYISVMYSTGPLYLSVLWKEYMRDIRPAEEHVKILMPIDYKGFEQSLFNISKGNSWHGKDARTIFWMGRHWILLTVLGFMAATISGGILWVLWNSIIMKAGRRSRWKDKERYELINRID</sequence>
<proteinExistence type="inferred from homology"/>
<name>A0A420HCJ9_9PEZI</name>
<evidence type="ECO:0000256" key="6">
    <source>
        <dbReference type="ARBA" id="ARBA00023136"/>
    </source>
</evidence>
<dbReference type="Pfam" id="PF04488">
    <property type="entry name" value="Gly_transf_sug"/>
    <property type="match status" value="1"/>
</dbReference>
<dbReference type="PANTHER" id="PTHR32385">
    <property type="entry name" value="MANNOSYL PHOSPHORYLINOSITOL CERAMIDE SYNTHASE"/>
    <property type="match status" value="1"/>
</dbReference>
<protein>
    <submittedName>
        <fullName evidence="8">Mannosyl phosphorylinositol ceramide synthase CSH1</fullName>
    </submittedName>
</protein>
<dbReference type="EMBL" id="MCBQ01020393">
    <property type="protein sequence ID" value="RKF55176.1"/>
    <property type="molecule type" value="Genomic_DNA"/>
</dbReference>
<dbReference type="GO" id="GO:0016020">
    <property type="term" value="C:membrane"/>
    <property type="evidence" value="ECO:0007669"/>
    <property type="project" value="UniProtKB-SubCell"/>
</dbReference>
<organism evidence="8 9">
    <name type="scientific">Golovinomyces cichoracearum</name>
    <dbReference type="NCBI Taxonomy" id="62708"/>
    <lineage>
        <taxon>Eukaryota</taxon>
        <taxon>Fungi</taxon>
        <taxon>Dikarya</taxon>
        <taxon>Ascomycota</taxon>
        <taxon>Pezizomycotina</taxon>
        <taxon>Leotiomycetes</taxon>
        <taxon>Erysiphales</taxon>
        <taxon>Erysiphaceae</taxon>
        <taxon>Golovinomyces</taxon>
    </lineage>
</organism>
<evidence type="ECO:0000256" key="2">
    <source>
        <dbReference type="ARBA" id="ARBA00009003"/>
    </source>
</evidence>
<keyword evidence="9" id="KW-1185">Reference proteome</keyword>
<dbReference type="Proteomes" id="UP000283383">
    <property type="component" value="Unassembled WGS sequence"/>
</dbReference>
<comment type="caution">
    <text evidence="8">The sequence shown here is derived from an EMBL/GenBank/DDBJ whole genome shotgun (WGS) entry which is preliminary data.</text>
</comment>
<evidence type="ECO:0000256" key="3">
    <source>
        <dbReference type="ARBA" id="ARBA00022679"/>
    </source>
</evidence>
<dbReference type="PANTHER" id="PTHR32385:SF20">
    <property type="entry name" value="MANNOSYL PHOSPHORYLINOSITOL CERAMIDE SYNTHASE CSH1-RELATED"/>
    <property type="match status" value="1"/>
</dbReference>
<dbReference type="InterPro" id="IPR029044">
    <property type="entry name" value="Nucleotide-diphossugar_trans"/>
</dbReference>
<dbReference type="AlphaFoldDB" id="A0A420HCJ9"/>
<evidence type="ECO:0000256" key="4">
    <source>
        <dbReference type="ARBA" id="ARBA00022692"/>
    </source>
</evidence>
<dbReference type="SUPFAM" id="SSF53448">
    <property type="entry name" value="Nucleotide-diphospho-sugar transferases"/>
    <property type="match status" value="1"/>
</dbReference>
<comment type="similarity">
    <text evidence="2">Belongs to the glycosyltransferase 32 family.</text>
</comment>
<dbReference type="Gene3D" id="3.90.550.20">
    <property type="match status" value="1"/>
</dbReference>
<dbReference type="InterPro" id="IPR051706">
    <property type="entry name" value="Glycosyltransferase_domain"/>
</dbReference>
<keyword evidence="4 7" id="KW-0812">Transmembrane</keyword>
<evidence type="ECO:0000313" key="8">
    <source>
        <dbReference type="EMBL" id="RKF55176.1"/>
    </source>
</evidence>
<reference evidence="8 9" key="1">
    <citation type="journal article" date="2018" name="BMC Genomics">
        <title>Comparative genome analyses reveal sequence features reflecting distinct modes of host-adaptation between dicot and monocot powdery mildew.</title>
        <authorList>
            <person name="Wu Y."/>
            <person name="Ma X."/>
            <person name="Pan Z."/>
            <person name="Kale S.D."/>
            <person name="Song Y."/>
            <person name="King H."/>
            <person name="Zhang Q."/>
            <person name="Presley C."/>
            <person name="Deng X."/>
            <person name="Wei C.I."/>
            <person name="Xiao S."/>
        </authorList>
    </citation>
    <scope>NUCLEOTIDE SEQUENCE [LARGE SCALE GENOMIC DNA]</scope>
    <source>
        <strain evidence="8">UMSG3</strain>
    </source>
</reference>
<dbReference type="GO" id="GO:0000030">
    <property type="term" value="F:mannosyltransferase activity"/>
    <property type="evidence" value="ECO:0007669"/>
    <property type="project" value="TreeGrafter"/>
</dbReference>
<evidence type="ECO:0000256" key="1">
    <source>
        <dbReference type="ARBA" id="ARBA00004141"/>
    </source>
</evidence>
<dbReference type="GO" id="GO:0051999">
    <property type="term" value="P:mannosyl-inositol phosphorylceramide biosynthetic process"/>
    <property type="evidence" value="ECO:0007669"/>
    <property type="project" value="TreeGrafter"/>
</dbReference>
<evidence type="ECO:0000256" key="7">
    <source>
        <dbReference type="SAM" id="Phobius"/>
    </source>
</evidence>
<gene>
    <name evidence="8" type="ORF">GcM3_203035</name>
</gene>
<feature type="transmembrane region" description="Helical" evidence="7">
    <location>
        <begin position="6"/>
        <end position="23"/>
    </location>
</feature>
<keyword evidence="5 7" id="KW-1133">Transmembrane helix</keyword>
<comment type="subcellular location">
    <subcellularLocation>
        <location evidence="1">Membrane</location>
        <topology evidence="1">Multi-pass membrane protein</topology>
    </subcellularLocation>
</comment>
<evidence type="ECO:0000313" key="9">
    <source>
        <dbReference type="Proteomes" id="UP000283383"/>
    </source>
</evidence>
<keyword evidence="6 7" id="KW-0472">Membrane</keyword>
<keyword evidence="3" id="KW-0808">Transferase</keyword>
<dbReference type="FunFam" id="3.90.550.20:FF:000001">
    <property type="entry name" value="MIPC synthase subunit (SurA)"/>
    <property type="match status" value="1"/>
</dbReference>